<feature type="transmembrane region" description="Helical" evidence="10">
    <location>
        <begin position="340"/>
        <end position="362"/>
    </location>
</feature>
<evidence type="ECO:0000256" key="8">
    <source>
        <dbReference type="ARBA" id="ARBA00023157"/>
    </source>
</evidence>
<dbReference type="InterPro" id="IPR012932">
    <property type="entry name" value="VKOR"/>
</dbReference>
<keyword evidence="13" id="KW-1185">Reference proteome</keyword>
<protein>
    <recommendedName>
        <fullName evidence="11">Vitamin K epoxide reductase domain-containing protein</fullName>
    </recommendedName>
</protein>
<proteinExistence type="inferred from homology"/>
<reference evidence="12 13" key="1">
    <citation type="submission" date="2020-04" db="EMBL/GenBank/DDBJ databases">
        <title>Perkinsus chesapeaki whole genome sequence.</title>
        <authorList>
            <person name="Bogema D.R."/>
        </authorList>
    </citation>
    <scope>NUCLEOTIDE SEQUENCE [LARGE SCALE GENOMIC DNA]</scope>
    <source>
        <strain evidence="12">ATCC PRA-425</strain>
    </source>
</reference>
<evidence type="ECO:0000256" key="10">
    <source>
        <dbReference type="SAM" id="Phobius"/>
    </source>
</evidence>
<dbReference type="GO" id="GO:0016491">
    <property type="term" value="F:oxidoreductase activity"/>
    <property type="evidence" value="ECO:0007669"/>
    <property type="project" value="UniProtKB-KW"/>
</dbReference>
<feature type="domain" description="Vitamin K epoxide reductase" evidence="11">
    <location>
        <begin position="311"/>
        <end position="383"/>
    </location>
</feature>
<keyword evidence="9" id="KW-0676">Redox-active center</keyword>
<keyword evidence="6" id="KW-0560">Oxidoreductase</keyword>
<organism evidence="12 13">
    <name type="scientific">Perkinsus chesapeaki</name>
    <name type="common">Clam parasite</name>
    <name type="synonym">Perkinsus andrewsi</name>
    <dbReference type="NCBI Taxonomy" id="330153"/>
    <lineage>
        <taxon>Eukaryota</taxon>
        <taxon>Sar</taxon>
        <taxon>Alveolata</taxon>
        <taxon>Perkinsozoa</taxon>
        <taxon>Perkinsea</taxon>
        <taxon>Perkinsida</taxon>
        <taxon>Perkinsidae</taxon>
        <taxon>Perkinsus</taxon>
    </lineage>
</organism>
<evidence type="ECO:0000256" key="3">
    <source>
        <dbReference type="ARBA" id="ARBA00022692"/>
    </source>
</evidence>
<name>A0A7J6LPA5_PERCH</name>
<dbReference type="GO" id="GO:0048038">
    <property type="term" value="F:quinone binding"/>
    <property type="evidence" value="ECO:0007669"/>
    <property type="project" value="UniProtKB-KW"/>
</dbReference>
<comment type="caution">
    <text evidence="12">The sequence shown here is derived from an EMBL/GenBank/DDBJ whole genome shotgun (WGS) entry which is preliminary data.</text>
</comment>
<evidence type="ECO:0000256" key="4">
    <source>
        <dbReference type="ARBA" id="ARBA00022719"/>
    </source>
</evidence>
<evidence type="ECO:0000256" key="1">
    <source>
        <dbReference type="ARBA" id="ARBA00004141"/>
    </source>
</evidence>
<keyword evidence="4" id="KW-0874">Quinone</keyword>
<keyword evidence="7 10" id="KW-0472">Membrane</keyword>
<comment type="similarity">
    <text evidence="2">Belongs to the VKOR family.</text>
</comment>
<dbReference type="Pfam" id="PF07884">
    <property type="entry name" value="VKOR"/>
    <property type="match status" value="1"/>
</dbReference>
<evidence type="ECO:0000256" key="2">
    <source>
        <dbReference type="ARBA" id="ARBA00006214"/>
    </source>
</evidence>
<accession>A0A7J6LPA5</accession>
<dbReference type="InterPro" id="IPR038354">
    <property type="entry name" value="VKOR_sf"/>
</dbReference>
<evidence type="ECO:0000259" key="11">
    <source>
        <dbReference type="Pfam" id="PF07884"/>
    </source>
</evidence>
<dbReference type="Gene3D" id="1.20.1440.130">
    <property type="entry name" value="VKOR domain"/>
    <property type="match status" value="1"/>
</dbReference>
<sequence length="399" mass="43756">MAQTTGMAALSEEIYSMISLFLTADDTFTLSYACTHTYICLSRDNSAVWRKFLEPGIYQIRPQAATTCSKALLADPSNYRLVVAALARSDWRYRKATLGKFLDKGQFKRRFYPTTWRKRLLLRVDPTILKDFSARHHAIDPCVRRPSQRAVAVVPEGRGATATLVSRLALRGDIGSMQRTLKRVGHQLGNEDRVAAIQGALATERLTTEMATCVVLGGPGVGSCTSSNKVSMLLDGRSASAIADWSSPSGDTGLHIAARCRRSAFASRRNLLGETAVHVAVDFKQSAIALSLVDQILVHWGITEPGGHLDLSLPMLAVPYFMLILSYPGMRRNGLSTRRVYLAIGCVAALFNIYLAMVLKFVLQEFCVVCFGNYIVNAIIFVCLVIDTKAACGPKVKKV</sequence>
<dbReference type="AlphaFoldDB" id="A0A7J6LPA5"/>
<dbReference type="GO" id="GO:0016020">
    <property type="term" value="C:membrane"/>
    <property type="evidence" value="ECO:0007669"/>
    <property type="project" value="UniProtKB-SubCell"/>
</dbReference>
<comment type="subcellular location">
    <subcellularLocation>
        <location evidence="1">Membrane</location>
        <topology evidence="1">Multi-pass membrane protein</topology>
    </subcellularLocation>
</comment>
<gene>
    <name evidence="12" type="ORF">FOL47_006856</name>
</gene>
<feature type="transmembrane region" description="Helical" evidence="10">
    <location>
        <begin position="374"/>
        <end position="392"/>
    </location>
</feature>
<keyword evidence="3 10" id="KW-0812">Transmembrane</keyword>
<evidence type="ECO:0000256" key="7">
    <source>
        <dbReference type="ARBA" id="ARBA00023136"/>
    </source>
</evidence>
<evidence type="ECO:0000256" key="9">
    <source>
        <dbReference type="ARBA" id="ARBA00023284"/>
    </source>
</evidence>
<evidence type="ECO:0000256" key="5">
    <source>
        <dbReference type="ARBA" id="ARBA00022989"/>
    </source>
</evidence>
<keyword evidence="5 10" id="KW-1133">Transmembrane helix</keyword>
<keyword evidence="8" id="KW-1015">Disulfide bond</keyword>
<evidence type="ECO:0000256" key="6">
    <source>
        <dbReference type="ARBA" id="ARBA00023002"/>
    </source>
</evidence>
<dbReference type="OrthoDB" id="17010at2759"/>
<dbReference type="EMBL" id="JAAPAO010000392">
    <property type="protein sequence ID" value="KAF4661044.1"/>
    <property type="molecule type" value="Genomic_DNA"/>
</dbReference>
<evidence type="ECO:0000313" key="13">
    <source>
        <dbReference type="Proteomes" id="UP000591131"/>
    </source>
</evidence>
<evidence type="ECO:0000313" key="12">
    <source>
        <dbReference type="EMBL" id="KAF4661044.1"/>
    </source>
</evidence>
<dbReference type="Proteomes" id="UP000591131">
    <property type="component" value="Unassembled WGS sequence"/>
</dbReference>